<dbReference type="PANTHER" id="PTHR12086">
    <property type="entry name" value="EF-HAND DOMAIN C-TERMINAL CONTAINING PROTEIN"/>
    <property type="match status" value="1"/>
</dbReference>
<evidence type="ECO:0000256" key="1">
    <source>
        <dbReference type="ARBA" id="ARBA00004430"/>
    </source>
</evidence>
<evidence type="ECO:0000256" key="4">
    <source>
        <dbReference type="ARBA" id="ARBA00023212"/>
    </source>
</evidence>
<feature type="domain" description="DM10" evidence="6">
    <location>
        <begin position="102"/>
        <end position="203"/>
    </location>
</feature>
<feature type="domain" description="DM10" evidence="6">
    <location>
        <begin position="1"/>
        <end position="58"/>
    </location>
</feature>
<keyword evidence="5" id="KW-0966">Cell projection</keyword>
<name>R4V2A7_COPFO</name>
<dbReference type="GO" id="GO:0060285">
    <property type="term" value="P:cilium-dependent cell motility"/>
    <property type="evidence" value="ECO:0007669"/>
    <property type="project" value="TreeGrafter"/>
</dbReference>
<dbReference type="InterPro" id="IPR006602">
    <property type="entry name" value="DM10_dom"/>
</dbReference>
<dbReference type="EMBL" id="KC741048">
    <property type="protein sequence ID" value="AGM32872.1"/>
    <property type="molecule type" value="mRNA"/>
</dbReference>
<evidence type="ECO:0000256" key="5">
    <source>
        <dbReference type="ARBA" id="ARBA00023273"/>
    </source>
</evidence>
<evidence type="ECO:0000313" key="7">
    <source>
        <dbReference type="EMBL" id="AGM32872.1"/>
    </source>
</evidence>
<dbReference type="PROSITE" id="PS51336">
    <property type="entry name" value="DM10"/>
    <property type="match status" value="2"/>
</dbReference>
<dbReference type="GO" id="GO:0007052">
    <property type="term" value="P:mitotic spindle organization"/>
    <property type="evidence" value="ECO:0007669"/>
    <property type="project" value="TreeGrafter"/>
</dbReference>
<dbReference type="SMART" id="SM00676">
    <property type="entry name" value="DM10"/>
    <property type="match status" value="1"/>
</dbReference>
<organism evidence="7">
    <name type="scientific">Coptotermes formosanus</name>
    <name type="common">Formosan subterranean termite</name>
    <dbReference type="NCBI Taxonomy" id="36987"/>
    <lineage>
        <taxon>Eukaryota</taxon>
        <taxon>Metazoa</taxon>
        <taxon>Ecdysozoa</taxon>
        <taxon>Arthropoda</taxon>
        <taxon>Hexapoda</taxon>
        <taxon>Insecta</taxon>
        <taxon>Pterygota</taxon>
        <taxon>Neoptera</taxon>
        <taxon>Polyneoptera</taxon>
        <taxon>Dictyoptera</taxon>
        <taxon>Blattodea</taxon>
        <taxon>Blattoidea</taxon>
        <taxon>Termitoidae</taxon>
        <taxon>Rhinotermitidae</taxon>
        <taxon>Coptotermes</taxon>
    </lineage>
</organism>
<dbReference type="GO" id="GO:0043014">
    <property type="term" value="F:alpha-tubulin binding"/>
    <property type="evidence" value="ECO:0007669"/>
    <property type="project" value="TreeGrafter"/>
</dbReference>
<evidence type="ECO:0000259" key="6">
    <source>
        <dbReference type="PROSITE" id="PS51336"/>
    </source>
</evidence>
<comment type="subcellular location">
    <subcellularLocation>
        <location evidence="1">Cytoplasm</location>
        <location evidence="1">Cytoskeleton</location>
        <location evidence="1">Cilium axoneme</location>
    </subcellularLocation>
</comment>
<protein>
    <recommendedName>
        <fullName evidence="6">DM10 domain-containing protein</fullName>
    </recommendedName>
</protein>
<evidence type="ECO:0000256" key="3">
    <source>
        <dbReference type="ARBA" id="ARBA00022737"/>
    </source>
</evidence>
<accession>R4V2A7</accession>
<proteinExistence type="evidence at transcript level"/>
<dbReference type="PANTHER" id="PTHR12086:SF9">
    <property type="entry name" value="EF-HAND DOMAIN-CONTAINING PROTEIN 1"/>
    <property type="match status" value="1"/>
</dbReference>
<dbReference type="GO" id="GO:0000281">
    <property type="term" value="P:mitotic cytokinesis"/>
    <property type="evidence" value="ECO:0007669"/>
    <property type="project" value="TreeGrafter"/>
</dbReference>
<dbReference type="GO" id="GO:0005930">
    <property type="term" value="C:axoneme"/>
    <property type="evidence" value="ECO:0007669"/>
    <property type="project" value="UniProtKB-SubCell"/>
</dbReference>
<sequence length="227" mass="26932">MIEEHPTRNSQIPQGKLLRRGCYDIGPIEVGQNILIHEVVFHVYDCNDFTRYYLTKNGQTVAPREDIPDDLYPLRRKLPDRPIRIKHMNIDKTNFRNFLDYDGKVLRFWACWDDREAVFGEKRNFPFIYFLVDGRCEVRQILPPNFGRDPVERFLKKTYLKKNDGSLFPDADLFIGNVVDVLGRKFFLYDCDDFPKEFLNYKHGPRDWTPIAIDDFGLFSQKIPNPF</sequence>
<keyword evidence="3" id="KW-0677">Repeat</keyword>
<dbReference type="Pfam" id="PF06565">
    <property type="entry name" value="DM10_dom"/>
    <property type="match status" value="1"/>
</dbReference>
<keyword evidence="4" id="KW-0206">Cytoskeleton</keyword>
<dbReference type="AlphaFoldDB" id="R4V2A7"/>
<dbReference type="Gene3D" id="2.30.29.170">
    <property type="match status" value="2"/>
</dbReference>
<dbReference type="InterPro" id="IPR040193">
    <property type="entry name" value="EFHC1/EFHC2/EFHB"/>
</dbReference>
<dbReference type="GO" id="GO:0072686">
    <property type="term" value="C:mitotic spindle"/>
    <property type="evidence" value="ECO:0007669"/>
    <property type="project" value="TreeGrafter"/>
</dbReference>
<reference evidence="7" key="1">
    <citation type="submission" date="2013-03" db="EMBL/GenBank/DDBJ databases">
        <title>Immune-Related transcriptome of Coptotermes formosanus Shiraki workers: the defense mechanism.</title>
        <authorList>
            <person name="Hussain A."/>
            <person name="Li Y.F."/>
            <person name="Wen S.Y."/>
        </authorList>
    </citation>
    <scope>NUCLEOTIDE SEQUENCE</scope>
</reference>
<evidence type="ECO:0000256" key="2">
    <source>
        <dbReference type="ARBA" id="ARBA00022490"/>
    </source>
</evidence>
<keyword evidence="2" id="KW-0963">Cytoplasm</keyword>